<evidence type="ECO:0000256" key="4">
    <source>
        <dbReference type="ARBA" id="ARBA00009879"/>
    </source>
</evidence>
<dbReference type="NCBIfam" id="TIGR00097">
    <property type="entry name" value="HMP-P_kinase"/>
    <property type="match status" value="1"/>
</dbReference>
<dbReference type="InterPro" id="IPR004399">
    <property type="entry name" value="HMP/HMP-P_kinase_dom"/>
</dbReference>
<keyword evidence="9" id="KW-0547">Nucleotide-binding</keyword>
<dbReference type="AlphaFoldDB" id="A0A7W3UIZ3"/>
<dbReference type="FunFam" id="3.40.1190.20:FF:000003">
    <property type="entry name" value="Phosphomethylpyrimidine kinase ThiD"/>
    <property type="match status" value="1"/>
</dbReference>
<dbReference type="EMBL" id="JACIVA010000013">
    <property type="protein sequence ID" value="MBB1096443.1"/>
    <property type="molecule type" value="Genomic_DNA"/>
</dbReference>
<comment type="catalytic activity">
    <reaction evidence="2">
        <text>4-amino-2-methyl-5-(phosphooxymethyl)pyrimidine + ATP = 4-amino-2-methyl-5-(diphosphooxymethyl)pyrimidine + ADP</text>
        <dbReference type="Rhea" id="RHEA:19893"/>
        <dbReference type="ChEBI" id="CHEBI:30616"/>
        <dbReference type="ChEBI" id="CHEBI:57841"/>
        <dbReference type="ChEBI" id="CHEBI:58354"/>
        <dbReference type="ChEBI" id="CHEBI:456216"/>
        <dbReference type="EC" id="2.7.4.7"/>
    </reaction>
</comment>
<evidence type="ECO:0000256" key="10">
    <source>
        <dbReference type="ARBA" id="ARBA00022777"/>
    </source>
</evidence>
<evidence type="ECO:0000313" key="17">
    <source>
        <dbReference type="EMBL" id="MBB1096443.1"/>
    </source>
</evidence>
<dbReference type="GO" id="GO:0008972">
    <property type="term" value="F:phosphomethylpyrimidine kinase activity"/>
    <property type="evidence" value="ECO:0007669"/>
    <property type="project" value="UniProtKB-EC"/>
</dbReference>
<keyword evidence="12" id="KW-0784">Thiamine biosynthesis</keyword>
<dbReference type="GO" id="GO:0005829">
    <property type="term" value="C:cytosol"/>
    <property type="evidence" value="ECO:0007669"/>
    <property type="project" value="TreeGrafter"/>
</dbReference>
<proteinExistence type="inferred from homology"/>
<evidence type="ECO:0000256" key="15">
    <source>
        <dbReference type="ARBA" id="ARBA00043176"/>
    </source>
</evidence>
<sequence>MTKPTIQALTIAGHDSDGSAGMPADLHAFFADGVYGHGILTAAVSGNSYGITSSQIMSKEFIAEQFRVLRKDFSIKAAKTGMLANDDVINVVADNYSITDFGPLVVDPVIITKHGAMLLEQSAYELFRERIIPLATVITPNFYEAQKLTGIEVKTNEERVAAAHSLQQLGAKNVIIKGAHNDKSQTTVDDFVLLENGDNFWLSKPFVKTTRLNGTGDSFSAIIAAELAKGNSVKIAVTKAKDAVYTAIANPLTVGHKFGPINHWDAQKELQQEEF</sequence>
<evidence type="ECO:0000313" key="18">
    <source>
        <dbReference type="Proteomes" id="UP000517106"/>
    </source>
</evidence>
<reference evidence="17 18" key="1">
    <citation type="submission" date="2020-07" db="EMBL/GenBank/DDBJ databases">
        <title>Description of Limosilactobacillus balticus sp. nov., Limosilactobacillus agrestis sp. nov., Limosilactobacillus albertensis sp. nov., Limosilactobacillus rudii sp. nov., Limosilactobacillus fastidiosus sp. nov., five novel Limosilactobacillus species isolated from the vertebrate gastrointestinal tract, and proposal of 6 subspecies of Limosilactobacillus reuteri adapted to the gastrointestinal tract of specific vertebrate hosts.</title>
        <authorList>
            <person name="Li F."/>
            <person name="Cheng C."/>
            <person name="Zheng J."/>
            <person name="Quevedo R.M."/>
            <person name="Li J."/>
            <person name="Roos S."/>
            <person name="Gaenzle M.G."/>
            <person name="Walter J."/>
        </authorList>
    </citation>
    <scope>NUCLEOTIDE SEQUENCE [LARGE SCALE GENOMIC DNA]</scope>
    <source>
        <strain evidence="17 18">STM2_1</strain>
    </source>
</reference>
<comment type="pathway">
    <text evidence="3">Cofactor biosynthesis; thiamine diphosphate biosynthesis; 4-amino-2-methyl-5-diphosphomethylpyrimidine from 5-amino-1-(5-phospho-D-ribosyl)imidazole: step 3/3.</text>
</comment>
<name>A0A7W3UIZ3_9LACO</name>
<evidence type="ECO:0000256" key="7">
    <source>
        <dbReference type="ARBA" id="ARBA00019161"/>
    </source>
</evidence>
<dbReference type="SUPFAM" id="SSF53613">
    <property type="entry name" value="Ribokinase-like"/>
    <property type="match status" value="1"/>
</dbReference>
<gene>
    <name evidence="17" type="primary">thiD</name>
    <name evidence="17" type="ORF">H5S09_00405</name>
</gene>
<evidence type="ECO:0000259" key="16">
    <source>
        <dbReference type="Pfam" id="PF08543"/>
    </source>
</evidence>
<dbReference type="RefSeq" id="WP_182595064.1">
    <property type="nucleotide sequence ID" value="NZ_JACIVA010000013.1"/>
</dbReference>
<dbReference type="CDD" id="cd01169">
    <property type="entry name" value="HMPP_kinase"/>
    <property type="match status" value="1"/>
</dbReference>
<dbReference type="Proteomes" id="UP000517106">
    <property type="component" value="Unassembled WGS sequence"/>
</dbReference>
<dbReference type="Pfam" id="PF08543">
    <property type="entry name" value="Phos_pyr_kin"/>
    <property type="match status" value="1"/>
</dbReference>
<evidence type="ECO:0000256" key="9">
    <source>
        <dbReference type="ARBA" id="ARBA00022741"/>
    </source>
</evidence>
<keyword evidence="8 17" id="KW-0808">Transferase</keyword>
<evidence type="ECO:0000256" key="6">
    <source>
        <dbReference type="ARBA" id="ARBA00012963"/>
    </source>
</evidence>
<comment type="caution">
    <text evidence="17">The sequence shown here is derived from an EMBL/GenBank/DDBJ whole genome shotgun (WGS) entry which is preliminary data.</text>
</comment>
<dbReference type="GO" id="GO:0008902">
    <property type="term" value="F:hydroxymethylpyrimidine kinase activity"/>
    <property type="evidence" value="ECO:0007669"/>
    <property type="project" value="UniProtKB-EC"/>
</dbReference>
<evidence type="ECO:0000256" key="2">
    <source>
        <dbReference type="ARBA" id="ARBA00000565"/>
    </source>
</evidence>
<evidence type="ECO:0000256" key="14">
    <source>
        <dbReference type="ARBA" id="ARBA00042102"/>
    </source>
</evidence>
<feature type="domain" description="Pyridoxamine kinase/Phosphomethylpyrimidine kinase" evidence="16">
    <location>
        <begin position="15"/>
        <end position="262"/>
    </location>
</feature>
<comment type="catalytic activity">
    <reaction evidence="1">
        <text>4-amino-5-hydroxymethyl-2-methylpyrimidine + ATP = 4-amino-2-methyl-5-(phosphooxymethyl)pyrimidine + ADP + H(+)</text>
        <dbReference type="Rhea" id="RHEA:23096"/>
        <dbReference type="ChEBI" id="CHEBI:15378"/>
        <dbReference type="ChEBI" id="CHEBI:16892"/>
        <dbReference type="ChEBI" id="CHEBI:30616"/>
        <dbReference type="ChEBI" id="CHEBI:58354"/>
        <dbReference type="ChEBI" id="CHEBI:456216"/>
        <dbReference type="EC" id="2.7.1.49"/>
    </reaction>
</comment>
<evidence type="ECO:0000256" key="13">
    <source>
        <dbReference type="ARBA" id="ARBA00037917"/>
    </source>
</evidence>
<protein>
    <recommendedName>
        <fullName evidence="7">Hydroxymethylpyrimidine/phosphomethylpyrimidine kinase</fullName>
        <ecNumber evidence="5">2.7.1.49</ecNumber>
        <ecNumber evidence="6">2.7.4.7</ecNumber>
    </recommendedName>
    <alternativeName>
        <fullName evidence="14">Hydroxymethylpyrimidine kinase</fullName>
    </alternativeName>
    <alternativeName>
        <fullName evidence="15">Hydroxymethylpyrimidine phosphate kinase</fullName>
    </alternativeName>
</protein>
<evidence type="ECO:0000256" key="5">
    <source>
        <dbReference type="ARBA" id="ARBA00012135"/>
    </source>
</evidence>
<dbReference type="Gene3D" id="3.40.1190.20">
    <property type="match status" value="1"/>
</dbReference>
<dbReference type="InterPro" id="IPR013749">
    <property type="entry name" value="PM/HMP-P_kinase-1"/>
</dbReference>
<keyword evidence="11" id="KW-0067">ATP-binding</keyword>
<accession>A0A7W3UIZ3</accession>
<keyword evidence="18" id="KW-1185">Reference proteome</keyword>
<evidence type="ECO:0000256" key="11">
    <source>
        <dbReference type="ARBA" id="ARBA00022840"/>
    </source>
</evidence>
<evidence type="ECO:0000256" key="12">
    <source>
        <dbReference type="ARBA" id="ARBA00022977"/>
    </source>
</evidence>
<organism evidence="17 18">
    <name type="scientific">Limosilactobacillus rudii</name>
    <dbReference type="NCBI Taxonomy" id="2759755"/>
    <lineage>
        <taxon>Bacteria</taxon>
        <taxon>Bacillati</taxon>
        <taxon>Bacillota</taxon>
        <taxon>Bacilli</taxon>
        <taxon>Lactobacillales</taxon>
        <taxon>Lactobacillaceae</taxon>
        <taxon>Limosilactobacillus</taxon>
    </lineage>
</organism>
<evidence type="ECO:0000256" key="1">
    <source>
        <dbReference type="ARBA" id="ARBA00000151"/>
    </source>
</evidence>
<dbReference type="InterPro" id="IPR029056">
    <property type="entry name" value="Ribokinase-like"/>
</dbReference>
<evidence type="ECO:0000256" key="8">
    <source>
        <dbReference type="ARBA" id="ARBA00022679"/>
    </source>
</evidence>
<dbReference type="GO" id="GO:0005524">
    <property type="term" value="F:ATP binding"/>
    <property type="evidence" value="ECO:0007669"/>
    <property type="project" value="UniProtKB-KW"/>
</dbReference>
<dbReference type="PANTHER" id="PTHR20858:SF17">
    <property type="entry name" value="HYDROXYMETHYLPYRIMIDINE_PHOSPHOMETHYLPYRIMIDINE KINASE THI20-RELATED"/>
    <property type="match status" value="1"/>
</dbReference>
<comment type="similarity">
    <text evidence="4">Belongs to the ThiD family.</text>
</comment>
<dbReference type="EC" id="2.7.1.49" evidence="5"/>
<dbReference type="GO" id="GO:0009228">
    <property type="term" value="P:thiamine biosynthetic process"/>
    <property type="evidence" value="ECO:0007669"/>
    <property type="project" value="UniProtKB-KW"/>
</dbReference>
<dbReference type="PANTHER" id="PTHR20858">
    <property type="entry name" value="PHOSPHOMETHYLPYRIMIDINE KINASE"/>
    <property type="match status" value="1"/>
</dbReference>
<keyword evidence="10 17" id="KW-0418">Kinase</keyword>
<comment type="pathway">
    <text evidence="13">Cofactor biosynthesis; thiamine diphosphate biosynthesis; 4-amino-2-methyl-5-diphosphomethylpyrimidine from 5-amino-1-(5-phospho-D-ribosyl)imidazole: step 2/3.</text>
</comment>
<evidence type="ECO:0000256" key="3">
    <source>
        <dbReference type="ARBA" id="ARBA00004769"/>
    </source>
</evidence>
<dbReference type="EC" id="2.7.4.7" evidence="6"/>